<gene>
    <name evidence="2" type="ORF">EKO24_012875</name>
</gene>
<feature type="domain" description="SnoaL-like" evidence="1">
    <location>
        <begin position="11"/>
        <end position="94"/>
    </location>
</feature>
<reference evidence="2 3" key="1">
    <citation type="journal article" date="2019" name="Antonie Van Leeuwenhoek">
        <title>Description of 'Ca. Methylobacter oryzae' KRF1, a novel species from the environmentally important Methylobacter clade 2.</title>
        <authorList>
            <person name="Khatri K."/>
            <person name="Mohite J.A."/>
            <person name="Pandit P.S."/>
            <person name="Bahulikar R."/>
            <person name="Rahalkar M.C."/>
        </authorList>
    </citation>
    <scope>NUCLEOTIDE SEQUENCE [LARGE SCALE GENOMIC DNA]</scope>
    <source>
        <strain evidence="2 3">KRF1</strain>
    </source>
</reference>
<dbReference type="InterPro" id="IPR032710">
    <property type="entry name" value="NTF2-like_dom_sf"/>
</dbReference>
<dbReference type="Proteomes" id="UP000733744">
    <property type="component" value="Unassembled WGS sequence"/>
</dbReference>
<dbReference type="RefSeq" id="WP_127029781.1">
    <property type="nucleotide sequence ID" value="NZ_RYFG02000102.1"/>
</dbReference>
<evidence type="ECO:0000259" key="1">
    <source>
        <dbReference type="Pfam" id="PF12680"/>
    </source>
</evidence>
<keyword evidence="3" id="KW-1185">Reference proteome</keyword>
<name>A0ABY3C9Q7_9GAMM</name>
<accession>A0ABY3C9Q7</accession>
<comment type="caution">
    <text evidence="2">The sequence shown here is derived from an EMBL/GenBank/DDBJ whole genome shotgun (WGS) entry which is preliminary data.</text>
</comment>
<sequence>MNNAFAEHFAKDWIDAWNSHDLARILSHYDDDFEMSSPVIIQLAGEAGGTLRGKAAVGAYWAKALQLIPDLHFELITTLVGVNSITLHYRGAGGRLAAEVFHFNEEQKVVKAFAHYSLLTEPL</sequence>
<protein>
    <submittedName>
        <fullName evidence="2">Nuclear transport factor 2 family protein</fullName>
    </submittedName>
</protein>
<dbReference type="Gene3D" id="3.10.450.50">
    <property type="match status" value="1"/>
</dbReference>
<evidence type="ECO:0000313" key="2">
    <source>
        <dbReference type="EMBL" id="TRW93182.1"/>
    </source>
</evidence>
<dbReference type="SUPFAM" id="SSF54427">
    <property type="entry name" value="NTF2-like"/>
    <property type="match status" value="1"/>
</dbReference>
<dbReference type="InterPro" id="IPR037401">
    <property type="entry name" value="SnoaL-like"/>
</dbReference>
<proteinExistence type="predicted"/>
<evidence type="ECO:0000313" key="3">
    <source>
        <dbReference type="Proteomes" id="UP000733744"/>
    </source>
</evidence>
<dbReference type="Pfam" id="PF12680">
    <property type="entry name" value="SnoaL_2"/>
    <property type="match status" value="1"/>
</dbReference>
<organism evidence="2 3">
    <name type="scientific">Candidatus Methylobacter oryzae</name>
    <dbReference type="NCBI Taxonomy" id="2497749"/>
    <lineage>
        <taxon>Bacteria</taxon>
        <taxon>Pseudomonadati</taxon>
        <taxon>Pseudomonadota</taxon>
        <taxon>Gammaproteobacteria</taxon>
        <taxon>Methylococcales</taxon>
        <taxon>Methylococcaceae</taxon>
        <taxon>Methylobacter</taxon>
    </lineage>
</organism>
<dbReference type="EMBL" id="RYFG02000102">
    <property type="protein sequence ID" value="TRW93182.1"/>
    <property type="molecule type" value="Genomic_DNA"/>
</dbReference>